<name>A0A4S3ZV84_9FLAO</name>
<sequence>MKKILALLFSVIFLSACTSDSELKDISFELLPVQDVELPGTFKAGQQTVIYLKYKRPTNCYSFNGIYYEKNGNTITMAVDALRQHLSNCETVNENSFEVSYPLFIKTSGVHVLRFWQGKNSQGIDQFLVREIDVQE</sequence>
<gene>
    <name evidence="2" type="ORF">E6C50_12520</name>
</gene>
<dbReference type="RefSeq" id="WP_136403561.1">
    <property type="nucleotide sequence ID" value="NZ_SSNZ01000005.1"/>
</dbReference>
<organism evidence="2 3">
    <name type="scientific">Flavobacterium supellecticarium</name>
    <dbReference type="NCBI Taxonomy" id="2565924"/>
    <lineage>
        <taxon>Bacteria</taxon>
        <taxon>Pseudomonadati</taxon>
        <taxon>Bacteroidota</taxon>
        <taxon>Flavobacteriia</taxon>
        <taxon>Flavobacteriales</taxon>
        <taxon>Flavobacteriaceae</taxon>
        <taxon>Flavobacterium</taxon>
    </lineage>
</organism>
<keyword evidence="3" id="KW-1185">Reference proteome</keyword>
<dbReference type="EMBL" id="SSNZ01000005">
    <property type="protein sequence ID" value="THF49565.1"/>
    <property type="molecule type" value="Genomic_DNA"/>
</dbReference>
<reference evidence="2 3" key="1">
    <citation type="submission" date="2019-04" db="EMBL/GenBank/DDBJ databases">
        <title>Flavobacterium sp. nov. isolated from construction timber.</title>
        <authorList>
            <person name="Lin S.-Y."/>
            <person name="Chang C.-T."/>
            <person name="Young C.-C."/>
        </authorList>
    </citation>
    <scope>NUCLEOTIDE SEQUENCE [LARGE SCALE GENOMIC DNA]</scope>
    <source>
        <strain evidence="2 3">CC-CTC003</strain>
    </source>
</reference>
<evidence type="ECO:0000313" key="3">
    <source>
        <dbReference type="Proteomes" id="UP000307507"/>
    </source>
</evidence>
<keyword evidence="1" id="KW-0732">Signal</keyword>
<evidence type="ECO:0008006" key="4">
    <source>
        <dbReference type="Google" id="ProtNLM"/>
    </source>
</evidence>
<proteinExistence type="predicted"/>
<evidence type="ECO:0000313" key="2">
    <source>
        <dbReference type="EMBL" id="THF49565.1"/>
    </source>
</evidence>
<dbReference type="OrthoDB" id="893802at2"/>
<dbReference type="Proteomes" id="UP000307507">
    <property type="component" value="Unassembled WGS sequence"/>
</dbReference>
<dbReference type="PROSITE" id="PS51257">
    <property type="entry name" value="PROKAR_LIPOPROTEIN"/>
    <property type="match status" value="1"/>
</dbReference>
<protein>
    <recommendedName>
        <fullName evidence="4">Lipoprotein</fullName>
    </recommendedName>
</protein>
<feature type="chain" id="PRO_5020907867" description="Lipoprotein" evidence="1">
    <location>
        <begin position="19"/>
        <end position="136"/>
    </location>
</feature>
<dbReference type="AlphaFoldDB" id="A0A4S3ZV84"/>
<feature type="signal peptide" evidence="1">
    <location>
        <begin position="1"/>
        <end position="18"/>
    </location>
</feature>
<comment type="caution">
    <text evidence="2">The sequence shown here is derived from an EMBL/GenBank/DDBJ whole genome shotgun (WGS) entry which is preliminary data.</text>
</comment>
<accession>A0A4S3ZV84</accession>
<evidence type="ECO:0000256" key="1">
    <source>
        <dbReference type="SAM" id="SignalP"/>
    </source>
</evidence>